<feature type="domain" description="HTH tetR-type" evidence="6">
    <location>
        <begin position="60"/>
        <end position="120"/>
    </location>
</feature>
<evidence type="ECO:0000313" key="7">
    <source>
        <dbReference type="EMBL" id="MDR6376145.1"/>
    </source>
</evidence>
<dbReference type="PANTHER" id="PTHR47506:SF7">
    <property type="entry name" value="TRANSCRIPTIONAL REGULATORY PROTEIN"/>
    <property type="match status" value="1"/>
</dbReference>
<keyword evidence="1" id="KW-0805">Transcription regulation</keyword>
<keyword evidence="8" id="KW-1185">Reference proteome</keyword>
<reference evidence="7 8" key="1">
    <citation type="submission" date="2023-07" db="EMBL/GenBank/DDBJ databases">
        <title>Sorghum-associated microbial communities from plants grown in Nebraska, USA.</title>
        <authorList>
            <person name="Schachtman D."/>
        </authorList>
    </citation>
    <scope>NUCLEOTIDE SEQUENCE [LARGE SCALE GENOMIC DNA]</scope>
    <source>
        <strain evidence="7 8">DS1039</strain>
    </source>
</reference>
<feature type="region of interest" description="Disordered" evidence="5">
    <location>
        <begin position="147"/>
        <end position="174"/>
    </location>
</feature>
<comment type="caution">
    <text evidence="7">The sequence shown here is derived from an EMBL/GenBank/DDBJ whole genome shotgun (WGS) entry which is preliminary data.</text>
</comment>
<dbReference type="Pfam" id="PF00440">
    <property type="entry name" value="TetR_N"/>
    <property type="match status" value="1"/>
</dbReference>
<accession>A0ABU1KYU3</accession>
<dbReference type="EMBL" id="JAVDQN010000002">
    <property type="protein sequence ID" value="MDR6376145.1"/>
    <property type="molecule type" value="Genomic_DNA"/>
</dbReference>
<keyword evidence="3" id="KW-0804">Transcription</keyword>
<evidence type="ECO:0000256" key="2">
    <source>
        <dbReference type="ARBA" id="ARBA00023125"/>
    </source>
</evidence>
<dbReference type="Gene3D" id="1.10.357.10">
    <property type="entry name" value="Tetracycline Repressor, domain 2"/>
    <property type="match status" value="1"/>
</dbReference>
<sequence>MRPIGAKENCSRKLKIEFMFNFESLSNVVGQSATGMLRERAGCQRSQVRIRDEGWSEGRTKNKERILKVASRLFRGRSAKAVSAGKVREAAGLTHGAMYSHFRSKDELISEAFLHASDEFISKMETAANGLTNPVCALIERNISQANRDSPGAGCPLASASSEPGRRGEEAERSIQHRISANCGPGRIVIALGGAS</sequence>
<evidence type="ECO:0000313" key="8">
    <source>
        <dbReference type="Proteomes" id="UP001185254"/>
    </source>
</evidence>
<keyword evidence="2 4" id="KW-0238">DNA-binding</keyword>
<dbReference type="SUPFAM" id="SSF48498">
    <property type="entry name" value="Tetracyclin repressor-like, C-terminal domain"/>
    <property type="match status" value="1"/>
</dbReference>
<dbReference type="PROSITE" id="PS50977">
    <property type="entry name" value="HTH_TETR_2"/>
    <property type="match status" value="1"/>
</dbReference>
<dbReference type="InterPro" id="IPR009057">
    <property type="entry name" value="Homeodomain-like_sf"/>
</dbReference>
<name>A0ABU1KYU3_9BURK</name>
<dbReference type="PANTHER" id="PTHR47506">
    <property type="entry name" value="TRANSCRIPTIONAL REGULATORY PROTEIN"/>
    <property type="match status" value="1"/>
</dbReference>
<organism evidence="7 8">
    <name type="scientific">Paraburkholderia caledonica</name>
    <dbReference type="NCBI Taxonomy" id="134536"/>
    <lineage>
        <taxon>Bacteria</taxon>
        <taxon>Pseudomonadati</taxon>
        <taxon>Pseudomonadota</taxon>
        <taxon>Betaproteobacteria</taxon>
        <taxon>Burkholderiales</taxon>
        <taxon>Burkholderiaceae</taxon>
        <taxon>Paraburkholderia</taxon>
    </lineage>
</organism>
<dbReference type="PRINTS" id="PR00455">
    <property type="entry name" value="HTHTETR"/>
</dbReference>
<evidence type="ECO:0000256" key="3">
    <source>
        <dbReference type="ARBA" id="ARBA00023163"/>
    </source>
</evidence>
<dbReference type="RefSeq" id="WP_310066560.1">
    <property type="nucleotide sequence ID" value="NZ_JAVDQN010000002.1"/>
</dbReference>
<dbReference type="Proteomes" id="UP001185254">
    <property type="component" value="Unassembled WGS sequence"/>
</dbReference>
<evidence type="ECO:0000259" key="6">
    <source>
        <dbReference type="PROSITE" id="PS50977"/>
    </source>
</evidence>
<dbReference type="SUPFAM" id="SSF46689">
    <property type="entry name" value="Homeodomain-like"/>
    <property type="match status" value="1"/>
</dbReference>
<evidence type="ECO:0000256" key="1">
    <source>
        <dbReference type="ARBA" id="ARBA00023015"/>
    </source>
</evidence>
<dbReference type="InterPro" id="IPR036271">
    <property type="entry name" value="Tet_transcr_reg_TetR-rel_C_sf"/>
</dbReference>
<dbReference type="Gene3D" id="1.10.10.60">
    <property type="entry name" value="Homeodomain-like"/>
    <property type="match status" value="1"/>
</dbReference>
<dbReference type="InterPro" id="IPR001647">
    <property type="entry name" value="HTH_TetR"/>
</dbReference>
<gene>
    <name evidence="7" type="ORF">J2776_002845</name>
</gene>
<proteinExistence type="predicted"/>
<evidence type="ECO:0000256" key="4">
    <source>
        <dbReference type="PROSITE-ProRule" id="PRU00335"/>
    </source>
</evidence>
<protein>
    <submittedName>
        <fullName evidence="7">AcrR family transcriptional regulator</fullName>
    </submittedName>
</protein>
<evidence type="ECO:0000256" key="5">
    <source>
        <dbReference type="SAM" id="MobiDB-lite"/>
    </source>
</evidence>
<feature type="compositionally biased region" description="Basic and acidic residues" evidence="5">
    <location>
        <begin position="164"/>
        <end position="174"/>
    </location>
</feature>
<feature type="DNA-binding region" description="H-T-H motif" evidence="4">
    <location>
        <begin position="83"/>
        <end position="102"/>
    </location>
</feature>